<dbReference type="InterPro" id="IPR027417">
    <property type="entry name" value="P-loop_NTPase"/>
</dbReference>
<dbReference type="GO" id="GO:0005524">
    <property type="term" value="F:ATP binding"/>
    <property type="evidence" value="ECO:0007669"/>
    <property type="project" value="InterPro"/>
</dbReference>
<dbReference type="PANTHER" id="PTHR11070">
    <property type="entry name" value="UVRD / RECB / PCRA DNA HELICASE FAMILY MEMBER"/>
    <property type="match status" value="1"/>
</dbReference>
<dbReference type="GO" id="GO:0043138">
    <property type="term" value="F:3'-5' DNA helicase activity"/>
    <property type="evidence" value="ECO:0007669"/>
    <property type="project" value="TreeGrafter"/>
</dbReference>
<dbReference type="GO" id="GO:0000725">
    <property type="term" value="P:recombinational repair"/>
    <property type="evidence" value="ECO:0007669"/>
    <property type="project" value="TreeGrafter"/>
</dbReference>
<dbReference type="AlphaFoldDB" id="A0A6A7RUL6"/>
<evidence type="ECO:0000313" key="2">
    <source>
        <dbReference type="EMBL" id="MQM31195.1"/>
    </source>
</evidence>
<dbReference type="PANTHER" id="PTHR11070:SF2">
    <property type="entry name" value="ATP-DEPENDENT DNA HELICASE SRS2"/>
    <property type="match status" value="1"/>
</dbReference>
<sequence>MQGIMLITGAPGSGKTTIAYQRIRFLIDQQRETTALPVVYDALGTRILLANKNLLLLSRKMLEEELNLRSTSLALVSEFINGYLEGAWQHKWGSQSIKRKMSRWEERGRDAVFGLTNEEDLKAIWEIYEQQVRDRMKLKSKMTWSLITSDNARDLTVRLQDAMIELAGQIVPSNNGPKQSAIRINRVHTEVRKPYEALRGNCDDKTLKKFDAEFAKWLFYVYEPIETLHDFVSKYSYKTKTRIDRGIAGRGDADKFLEATLDDLHGHQYAASEHGMIAYLLRFVLPEEISEGKHFPNIPSAWPEGQAFTHLVIDEAQDLSAPESAFIASLVDPKGALTISADFRQRVSATHGIENAEPIILGCKISTQGMRKPFRFGVNKRQTPQIAKFLMAFYEVNFGETPPFEADGRTVQVSPAPLPELFIGSQQHFVQRLRQLKNVRDRSTFKESVAVLQVNENPEEKEKIEDYLRSVGVAPVSPSSNMDSSSNQWIVSNVEEIKGLEFDTCLVFGLDSVDAAELDYNLNRAYVALSRPAQRLVIFCHEFPRLLRTIPIDRYTKKDAFQ</sequence>
<dbReference type="SUPFAM" id="SSF52540">
    <property type="entry name" value="P-loop containing nucleoside triphosphate hydrolases"/>
    <property type="match status" value="1"/>
</dbReference>
<dbReference type="Proteomes" id="UP000342300">
    <property type="component" value="Unassembled WGS sequence"/>
</dbReference>
<comment type="caution">
    <text evidence="2">The sequence shown here is derived from an EMBL/GenBank/DDBJ whole genome shotgun (WGS) entry which is preliminary data.</text>
</comment>
<dbReference type="InterPro" id="IPR000212">
    <property type="entry name" value="DNA_helicase_UvrD/REP"/>
</dbReference>
<accession>A0A6A7RUL6</accession>
<evidence type="ECO:0000313" key="3">
    <source>
        <dbReference type="Proteomes" id="UP000342300"/>
    </source>
</evidence>
<dbReference type="GO" id="GO:0003677">
    <property type="term" value="F:DNA binding"/>
    <property type="evidence" value="ECO:0007669"/>
    <property type="project" value="InterPro"/>
</dbReference>
<evidence type="ECO:0000256" key="1">
    <source>
        <dbReference type="ARBA" id="ARBA00034923"/>
    </source>
</evidence>
<proteinExistence type="predicted"/>
<organism evidence="2 3">
    <name type="scientific">Candidatus Accumulibacter phosphatis</name>
    <dbReference type="NCBI Taxonomy" id="327160"/>
    <lineage>
        <taxon>Bacteria</taxon>
        <taxon>Pseudomonadati</taxon>
        <taxon>Pseudomonadota</taxon>
        <taxon>Betaproteobacteria</taxon>
        <taxon>Candidatus Accumulibacter</taxon>
    </lineage>
</organism>
<dbReference type="Gene3D" id="3.40.50.300">
    <property type="entry name" value="P-loop containing nucleotide triphosphate hydrolases"/>
    <property type="match status" value="2"/>
</dbReference>
<gene>
    <name evidence="2" type="ORF">CRU78_11995</name>
</gene>
<name>A0A6A7RUL6_9PROT</name>
<dbReference type="EMBL" id="PDHS01000279">
    <property type="protein sequence ID" value="MQM31195.1"/>
    <property type="molecule type" value="Genomic_DNA"/>
</dbReference>
<reference evidence="2 3" key="1">
    <citation type="submission" date="2017-09" db="EMBL/GenBank/DDBJ databases">
        <title>Metagenomic Analysis Reveals Denitrifying Candidatus Accumulibacter and Flanking Population as a Source of N2O.</title>
        <authorList>
            <person name="Gao H."/>
            <person name="Mao Y."/>
            <person name="Zhao X."/>
            <person name="Liu W.-T."/>
            <person name="Zhang T."/>
            <person name="Wells G."/>
        </authorList>
    </citation>
    <scope>NUCLEOTIDE SEQUENCE [LARGE SCALE GENOMIC DNA]</scope>
    <source>
        <strain evidence="2">CANDO_2_IC</strain>
    </source>
</reference>
<protein>
    <recommendedName>
        <fullName evidence="1">DNA 3'-5' helicase II</fullName>
    </recommendedName>
</protein>